<dbReference type="Proteomes" id="UP000051861">
    <property type="component" value="Unassembled WGS sequence"/>
</dbReference>
<accession>A0A0S7Y4Y6</accession>
<evidence type="ECO:0008006" key="3">
    <source>
        <dbReference type="Google" id="ProtNLM"/>
    </source>
</evidence>
<comment type="caution">
    <text evidence="1">The sequence shown here is derived from an EMBL/GenBank/DDBJ whole genome shotgun (WGS) entry which is preliminary data.</text>
</comment>
<dbReference type="Pfam" id="PF04977">
    <property type="entry name" value="DivIC"/>
    <property type="match status" value="1"/>
</dbReference>
<organism evidence="1 2">
    <name type="scientific">candidate division WOR-1 bacterium DG_54_3</name>
    <dbReference type="NCBI Taxonomy" id="1703775"/>
    <lineage>
        <taxon>Bacteria</taxon>
        <taxon>Bacillati</taxon>
        <taxon>Saganbacteria</taxon>
    </lineage>
</organism>
<reference evidence="1 2" key="1">
    <citation type="journal article" date="2015" name="Microbiome">
        <title>Genomic resolution of linkages in carbon, nitrogen, and sulfur cycling among widespread estuary sediment bacteria.</title>
        <authorList>
            <person name="Baker B.J."/>
            <person name="Lazar C.S."/>
            <person name="Teske A.P."/>
            <person name="Dick G.J."/>
        </authorList>
    </citation>
    <scope>NUCLEOTIDE SEQUENCE [LARGE SCALE GENOMIC DNA]</scope>
    <source>
        <strain evidence="1">DG_54_3</strain>
    </source>
</reference>
<gene>
    <name evidence="1" type="ORF">AMJ44_03490</name>
</gene>
<protein>
    <recommendedName>
        <fullName evidence="3">Cell division protein FtsL</fullName>
    </recommendedName>
</protein>
<dbReference type="InterPro" id="IPR007060">
    <property type="entry name" value="FtsL/DivIC"/>
</dbReference>
<dbReference type="AlphaFoldDB" id="A0A0S7Y4Y6"/>
<proteinExistence type="predicted"/>
<dbReference type="EMBL" id="LIZX01000022">
    <property type="protein sequence ID" value="KPJ69535.1"/>
    <property type="molecule type" value="Genomic_DNA"/>
</dbReference>
<evidence type="ECO:0000313" key="2">
    <source>
        <dbReference type="Proteomes" id="UP000051861"/>
    </source>
</evidence>
<sequence>MKRLGFLLFSLIVIYFIFLIRQDIIDNLELKREEQRIRTNLELEEGLSKELGNRLKRLMSDNYIEELARTKMGLIKKGETAYKVIINN</sequence>
<name>A0A0S7Y4Y6_UNCSA</name>
<evidence type="ECO:0000313" key="1">
    <source>
        <dbReference type="EMBL" id="KPJ69535.1"/>
    </source>
</evidence>